<dbReference type="OrthoDB" id="9808183at2759"/>
<dbReference type="Gene3D" id="6.10.140.140">
    <property type="match status" value="1"/>
</dbReference>
<feature type="non-terminal residue" evidence="4">
    <location>
        <position position="216"/>
    </location>
</feature>
<keyword evidence="3" id="KW-1185">Reference proteome</keyword>
<dbReference type="InterPro" id="IPR001909">
    <property type="entry name" value="KRAB"/>
</dbReference>
<dbReference type="GO" id="GO:0006355">
    <property type="term" value="P:regulation of DNA-templated transcription"/>
    <property type="evidence" value="ECO:0007669"/>
    <property type="project" value="InterPro"/>
</dbReference>
<dbReference type="KEGG" id="csyr:103256976"/>
<dbReference type="SMART" id="SM00349">
    <property type="entry name" value="KRAB"/>
    <property type="match status" value="1"/>
</dbReference>
<dbReference type="CDD" id="cd07765">
    <property type="entry name" value="KRAB_A-box"/>
    <property type="match status" value="1"/>
</dbReference>
<accession>A0A1U7T957</accession>
<dbReference type="Proteomes" id="UP000189704">
    <property type="component" value="Unplaced"/>
</dbReference>
<gene>
    <name evidence="4" type="primary">LOC103256976</name>
</gene>
<dbReference type="InterPro" id="IPR050169">
    <property type="entry name" value="Krueppel_C2H2_ZnF"/>
</dbReference>
<protein>
    <submittedName>
        <fullName evidence="4">Zinc finger protein ZFP69B-like</fullName>
    </submittedName>
</protein>
<dbReference type="InterPro" id="IPR036051">
    <property type="entry name" value="KRAB_dom_sf"/>
</dbReference>
<evidence type="ECO:0000259" key="2">
    <source>
        <dbReference type="PROSITE" id="PS50805"/>
    </source>
</evidence>
<dbReference type="PANTHER" id="PTHR23232:SF131">
    <property type="entry name" value="KRAB DOMAIN-CONTAINING PROTEIN"/>
    <property type="match status" value="1"/>
</dbReference>
<feature type="domain" description="KRAB" evidence="2">
    <location>
        <begin position="129"/>
        <end position="200"/>
    </location>
</feature>
<name>A0A1U7T957_CARSF</name>
<feature type="region of interest" description="Disordered" evidence="1">
    <location>
        <begin position="12"/>
        <end position="41"/>
    </location>
</feature>
<sequence>MVVTFKAYFPTSGPAAQHSGKGVPGAHSAQAQDQSRPPAPSSALLARKERLSVLRSAQERWPRTWTDLPETRSCQYLPETLGALIQRDQCSDLSSDCEVNVGRISPGEPSQASTLFEEQQKMNMAQGSVSFEDVTVELTREEWQQMGPRERSLYRDVTLENYGHLVAVGCCITKPKVILKLEEGEEPWSLEVTFLNRKYPGLNSNIQTLKSSLRAQ</sequence>
<dbReference type="GeneID" id="103256976"/>
<dbReference type="SUPFAM" id="SSF109640">
    <property type="entry name" value="KRAB domain (Kruppel-associated box)"/>
    <property type="match status" value="1"/>
</dbReference>
<organism evidence="3 4">
    <name type="scientific">Carlito syrichta</name>
    <name type="common">Philippine tarsier</name>
    <name type="synonym">Tarsius syrichta</name>
    <dbReference type="NCBI Taxonomy" id="1868482"/>
    <lineage>
        <taxon>Eukaryota</taxon>
        <taxon>Metazoa</taxon>
        <taxon>Chordata</taxon>
        <taxon>Craniata</taxon>
        <taxon>Vertebrata</taxon>
        <taxon>Euteleostomi</taxon>
        <taxon>Mammalia</taxon>
        <taxon>Eutheria</taxon>
        <taxon>Euarchontoglires</taxon>
        <taxon>Primates</taxon>
        <taxon>Haplorrhini</taxon>
        <taxon>Tarsiiformes</taxon>
        <taxon>Tarsiidae</taxon>
        <taxon>Carlito</taxon>
    </lineage>
</organism>
<dbReference type="Pfam" id="PF01352">
    <property type="entry name" value="KRAB"/>
    <property type="match status" value="1"/>
</dbReference>
<proteinExistence type="predicted"/>
<evidence type="ECO:0000313" key="3">
    <source>
        <dbReference type="Proteomes" id="UP000189704"/>
    </source>
</evidence>
<dbReference type="AlphaFoldDB" id="A0A1U7T957"/>
<dbReference type="PANTHER" id="PTHR23232">
    <property type="entry name" value="KRAB DOMAIN C2H2 ZINC FINGER"/>
    <property type="match status" value="1"/>
</dbReference>
<evidence type="ECO:0000256" key="1">
    <source>
        <dbReference type="SAM" id="MobiDB-lite"/>
    </source>
</evidence>
<evidence type="ECO:0000313" key="4">
    <source>
        <dbReference type="RefSeq" id="XP_008052913.2"/>
    </source>
</evidence>
<dbReference type="RefSeq" id="XP_008052913.2">
    <property type="nucleotide sequence ID" value="XM_008054722.2"/>
</dbReference>
<dbReference type="PROSITE" id="PS50805">
    <property type="entry name" value="KRAB"/>
    <property type="match status" value="1"/>
</dbReference>
<reference evidence="4" key="1">
    <citation type="submission" date="2025-08" db="UniProtKB">
        <authorList>
            <consortium name="RefSeq"/>
        </authorList>
    </citation>
    <scope>IDENTIFICATION</scope>
</reference>